<reference evidence="6" key="1">
    <citation type="submission" date="2014-12" db="EMBL/GenBank/DDBJ databases">
        <title>Insight into the proteome of Arion vulgaris.</title>
        <authorList>
            <person name="Aradska J."/>
            <person name="Bulat T."/>
            <person name="Smidak R."/>
            <person name="Sarate P."/>
            <person name="Gangsoo J."/>
            <person name="Sialana F."/>
            <person name="Bilban M."/>
            <person name="Lubec G."/>
        </authorList>
    </citation>
    <scope>NUCLEOTIDE SEQUENCE</scope>
    <source>
        <tissue evidence="6">Skin</tissue>
    </source>
</reference>
<dbReference type="Pfam" id="PF00069">
    <property type="entry name" value="Pkinase"/>
    <property type="match status" value="1"/>
</dbReference>
<feature type="binding site" evidence="3">
    <location>
        <position position="175"/>
    </location>
    <ligand>
        <name>ATP</name>
        <dbReference type="ChEBI" id="CHEBI:30616"/>
    </ligand>
</feature>
<evidence type="ECO:0000313" key="6">
    <source>
        <dbReference type="EMBL" id="CEK68751.1"/>
    </source>
</evidence>
<dbReference type="PROSITE" id="PS00107">
    <property type="entry name" value="PROTEIN_KINASE_ATP"/>
    <property type="match status" value="1"/>
</dbReference>
<gene>
    <name evidence="6" type="primary">ORF67568</name>
</gene>
<dbReference type="PROSITE" id="PS50011">
    <property type="entry name" value="PROTEIN_KINASE_DOM"/>
    <property type="match status" value="1"/>
</dbReference>
<organism evidence="6">
    <name type="scientific">Arion vulgaris</name>
    <dbReference type="NCBI Taxonomy" id="1028688"/>
    <lineage>
        <taxon>Eukaryota</taxon>
        <taxon>Metazoa</taxon>
        <taxon>Spiralia</taxon>
        <taxon>Lophotrochozoa</taxon>
        <taxon>Mollusca</taxon>
        <taxon>Gastropoda</taxon>
        <taxon>Heterobranchia</taxon>
        <taxon>Euthyneura</taxon>
        <taxon>Panpulmonata</taxon>
        <taxon>Eupulmonata</taxon>
        <taxon>Stylommatophora</taxon>
        <taxon>Helicina</taxon>
        <taxon>Arionoidea</taxon>
        <taxon>Arionidae</taxon>
        <taxon>Arion</taxon>
    </lineage>
</organism>
<evidence type="ECO:0000256" key="4">
    <source>
        <dbReference type="SAM" id="MobiDB-lite"/>
    </source>
</evidence>
<keyword evidence="2 3" id="KW-0067">ATP-binding</keyword>
<evidence type="ECO:0000256" key="2">
    <source>
        <dbReference type="ARBA" id="ARBA00022840"/>
    </source>
</evidence>
<evidence type="ECO:0000256" key="1">
    <source>
        <dbReference type="ARBA" id="ARBA00022741"/>
    </source>
</evidence>
<dbReference type="GO" id="GO:0004674">
    <property type="term" value="F:protein serine/threonine kinase activity"/>
    <property type="evidence" value="ECO:0007669"/>
    <property type="project" value="TreeGrafter"/>
</dbReference>
<feature type="non-terminal residue" evidence="6">
    <location>
        <position position="1"/>
    </location>
</feature>
<name>A0A0B6ZLJ9_9EUPU</name>
<dbReference type="GO" id="GO:0005829">
    <property type="term" value="C:cytosol"/>
    <property type="evidence" value="ECO:0007669"/>
    <property type="project" value="TreeGrafter"/>
</dbReference>
<dbReference type="Gene3D" id="3.30.200.20">
    <property type="entry name" value="Phosphorylase Kinase, domain 1"/>
    <property type="match status" value="1"/>
</dbReference>
<dbReference type="PANTHER" id="PTHR24346">
    <property type="entry name" value="MAP/MICROTUBULE AFFINITY-REGULATING KINASE"/>
    <property type="match status" value="1"/>
</dbReference>
<protein>
    <recommendedName>
        <fullName evidence="5">Protein kinase domain-containing protein</fullName>
    </recommendedName>
</protein>
<dbReference type="InterPro" id="IPR017441">
    <property type="entry name" value="Protein_kinase_ATP_BS"/>
</dbReference>
<dbReference type="GO" id="GO:0005634">
    <property type="term" value="C:nucleus"/>
    <property type="evidence" value="ECO:0007669"/>
    <property type="project" value="TreeGrafter"/>
</dbReference>
<proteinExistence type="predicted"/>
<dbReference type="SMART" id="SM00220">
    <property type="entry name" value="S_TKc"/>
    <property type="match status" value="1"/>
</dbReference>
<dbReference type="PANTHER" id="PTHR24346:SF51">
    <property type="entry name" value="PAS DOMAIN-CONTAINING SERINE_THREONINE-PROTEIN KINASE"/>
    <property type="match status" value="1"/>
</dbReference>
<dbReference type="AlphaFoldDB" id="A0A0B6ZLJ9"/>
<feature type="compositionally biased region" description="Acidic residues" evidence="4">
    <location>
        <begin position="62"/>
        <end position="92"/>
    </location>
</feature>
<keyword evidence="1 3" id="KW-0547">Nucleotide-binding</keyword>
<evidence type="ECO:0000256" key="3">
    <source>
        <dbReference type="PROSITE-ProRule" id="PRU10141"/>
    </source>
</evidence>
<dbReference type="InterPro" id="IPR011009">
    <property type="entry name" value="Kinase-like_dom_sf"/>
</dbReference>
<dbReference type="Gene3D" id="1.10.510.10">
    <property type="entry name" value="Transferase(Phosphotransferase) domain 1"/>
    <property type="match status" value="1"/>
</dbReference>
<evidence type="ECO:0000259" key="5">
    <source>
        <dbReference type="PROSITE" id="PS50011"/>
    </source>
</evidence>
<dbReference type="GO" id="GO:0005524">
    <property type="term" value="F:ATP binding"/>
    <property type="evidence" value="ECO:0007669"/>
    <property type="project" value="UniProtKB-UniRule"/>
</dbReference>
<feature type="domain" description="Protein kinase" evidence="5">
    <location>
        <begin position="142"/>
        <end position="271"/>
    </location>
</feature>
<feature type="non-terminal residue" evidence="6">
    <location>
        <position position="271"/>
    </location>
</feature>
<dbReference type="InterPro" id="IPR000719">
    <property type="entry name" value="Prot_kinase_dom"/>
</dbReference>
<feature type="region of interest" description="Disordered" evidence="4">
    <location>
        <begin position="54"/>
        <end position="92"/>
    </location>
</feature>
<sequence length="271" mass="31291">VLFRSVLMSNGIYTALFLHGDGRHIPVAFKLSRIQTCHDMLFCLWVYIQPSASSEHDHSDDVVDDDYISVDDDDENDEAQEKESEDDSSCDEEDLKNRMKSLHFDQSFLMEQAGLNQSHNATSGSDMLDLEVAVEGVFGQKYMVCEALGQGSFGFVRRARLFDSSDTIVVKFIKKSKMFDDSWTVDINNHGRRIPLEVAILRETNSQYIIKMLDFHENVSFIQMIMEDFGEMDLFDFIDQEHIDEPLACFLFRQIMLAVEHLHSKKIIHRE</sequence>
<dbReference type="GO" id="GO:0045719">
    <property type="term" value="P:negative regulation of glycogen biosynthetic process"/>
    <property type="evidence" value="ECO:0007669"/>
    <property type="project" value="TreeGrafter"/>
</dbReference>
<dbReference type="SUPFAM" id="SSF56112">
    <property type="entry name" value="Protein kinase-like (PK-like)"/>
    <property type="match status" value="1"/>
</dbReference>
<accession>A0A0B6ZLJ9</accession>
<dbReference type="GO" id="GO:0035556">
    <property type="term" value="P:intracellular signal transduction"/>
    <property type="evidence" value="ECO:0007669"/>
    <property type="project" value="TreeGrafter"/>
</dbReference>
<dbReference type="EMBL" id="HACG01021886">
    <property type="protein sequence ID" value="CEK68751.1"/>
    <property type="molecule type" value="Transcribed_RNA"/>
</dbReference>